<gene>
    <name evidence="2" type="ORF">WG950_11265</name>
</gene>
<accession>A0ABZ2TPP9</accession>
<keyword evidence="1" id="KW-0732">Signal</keyword>
<sequence length="1125" mass="130787">MFKKNLFFFFLLIGYFIQAQTIPTNYRSIKFNVKNDSIKFDSIAINPQKFKVLNKDLKVIDTIHYKVDFNKALLILDSKKYSEITIKYFRYPAFLTKVYTNYNDSLIVPNSTYTGKLYSLTTNKKPSEIKLFDGLQTKGFISRGITSGNNQNTVTNAALDLEISGKLSERVTLRANIWDTNIPIQENGYSQKISDFDRIFIEMFTDDWRLKAGDLSLSNNQSFFAPFTKQVSGLEVEANVSDNLKVDASGAIVRGKFTTFSIVGNEGNQGPYKVIGANNESNILIIAGSERVYVNGIKIERGQNKDYEIDYNLGEITFNTTYPITNDMRITIDFQYSDRNYTRFITYESVDYKTEKLKINSFFYSENDAKNQPLQQVLTDNQKEILANAGNNEDLMFAESTYLDTYDENKILYRKVINGAVENFEYSDDENEELYFVTFNNVGANNGDYAIESTTAIGTIYNYVGVNQGDFAPITRLIPPTKSQIFVLKSDYDSTNKTKITSEIAISNNDANLFSNLDNAENTGLAAKIGWEQILIDRDWQLTSKFNHEYAHQNFKTLQRWESIEFNRDWNLLTNNATKNYFQSEINLQNKNKDYVLYSFKNLNYLNTYNGNKHLLASKIKLKKTSFFVNASLLNNTSTLENNTFLRAKATIEHSFKKSWLGAFTNIETNKRKLTETNTYANTSHRFKEFETYFGLGDTTKVFAKFGFNYRNNDSIKSNAFTEINNRKSFYINSKLIKNESTNLAIYANYRLTNNAFTNDEKSLNSRVLFNQKLFKNFVNLSTLYETSSGNIARQEYVYIKTEPGFGFYTWIDYNNDGMQDFDEFEIAEFKDQANYLRILKPNIRFIATQKAKFRQAINLNFSQWKMQKGFKKLVSYFKNESFLSIENEQARNGNSFNFNPFNFDKNNLIDLNYSLRNSLHYNKNLQKYSTSYTYGNQRNKQLYFIGTQENIIKMHQVDFVHKFATFWVFNLLGKKSTNNLVTENFDNRNYNIDTYEFQPKISFLQNQNNRLSAFYHFKNKENTLEDFESLQQHKFGIEYFYLGTKKNQISAGLNVFLNDYKGETNTPVAYQMLEGLQEGKNYTWNLLFNRKLNSFLNLNLSYLGRKSENSKTIHTGSVQLRAIF</sequence>
<dbReference type="EMBL" id="CP150496">
    <property type="protein sequence ID" value="WYW55107.1"/>
    <property type="molecule type" value="Genomic_DNA"/>
</dbReference>
<keyword evidence="3" id="KW-1185">Reference proteome</keyword>
<feature type="chain" id="PRO_5046960790" description="DUF490 domain-containing protein" evidence="1">
    <location>
        <begin position="20"/>
        <end position="1125"/>
    </location>
</feature>
<proteinExistence type="predicted"/>
<evidence type="ECO:0008006" key="4">
    <source>
        <dbReference type="Google" id="ProtNLM"/>
    </source>
</evidence>
<organism evidence="2 3">
    <name type="scientific">Polaribacter marinaquae</name>
    <dbReference type="NCBI Taxonomy" id="1642819"/>
    <lineage>
        <taxon>Bacteria</taxon>
        <taxon>Pseudomonadati</taxon>
        <taxon>Bacteroidota</taxon>
        <taxon>Flavobacteriia</taxon>
        <taxon>Flavobacteriales</taxon>
        <taxon>Flavobacteriaceae</taxon>
    </lineage>
</organism>
<protein>
    <recommendedName>
        <fullName evidence="4">DUF490 domain-containing protein</fullName>
    </recommendedName>
</protein>
<name>A0ABZ2TPP9_9FLAO</name>
<dbReference type="RefSeq" id="WP_340932423.1">
    <property type="nucleotide sequence ID" value="NZ_CP150496.1"/>
</dbReference>
<dbReference type="Proteomes" id="UP001491088">
    <property type="component" value="Chromosome"/>
</dbReference>
<reference evidence="2 3" key="1">
    <citation type="submission" date="2024-03" db="EMBL/GenBank/DDBJ databases">
        <authorList>
            <person name="Cao K."/>
        </authorList>
    </citation>
    <scope>NUCLEOTIDE SEQUENCE [LARGE SCALE GENOMIC DNA]</scope>
    <source>
        <strain evidence="2 3">MCCC 1K00696</strain>
    </source>
</reference>
<feature type="signal peptide" evidence="1">
    <location>
        <begin position="1"/>
        <end position="19"/>
    </location>
</feature>
<evidence type="ECO:0000313" key="2">
    <source>
        <dbReference type="EMBL" id="WYW55107.1"/>
    </source>
</evidence>
<evidence type="ECO:0000256" key="1">
    <source>
        <dbReference type="SAM" id="SignalP"/>
    </source>
</evidence>
<evidence type="ECO:0000313" key="3">
    <source>
        <dbReference type="Proteomes" id="UP001491088"/>
    </source>
</evidence>